<name>A0A9Q2NNY3_9RHOB</name>
<dbReference type="InterPro" id="IPR023393">
    <property type="entry name" value="START-like_dom_sf"/>
</dbReference>
<sequence>MSLFDIDISARAQARASILISASREAVWARISDPETWPDWNRDVEWVGAVGCVTVGTRFEWRAGGMTIRSTVQALDAPSFIGWTGKTTVVSARHIWRLTAEGANTRVETAESFRGAYATLLTGHAKRTIRKALEQGLADLKSECEGRRPRRAA</sequence>
<dbReference type="OrthoDB" id="156693at2"/>
<dbReference type="AlphaFoldDB" id="A0A9Q2NNY3"/>
<dbReference type="RefSeq" id="WP_085628325.1">
    <property type="nucleotide sequence ID" value="NZ_JAFBWU010000001.1"/>
</dbReference>
<dbReference type="Proteomes" id="UP000809440">
    <property type="component" value="Unassembled WGS sequence"/>
</dbReference>
<dbReference type="SUPFAM" id="SSF55961">
    <property type="entry name" value="Bet v1-like"/>
    <property type="match status" value="1"/>
</dbReference>
<dbReference type="EMBL" id="JAFBXE010000001">
    <property type="protein sequence ID" value="MBM2410871.1"/>
    <property type="molecule type" value="Genomic_DNA"/>
</dbReference>
<dbReference type="Proteomes" id="UP000755667">
    <property type="component" value="Unassembled WGS sequence"/>
</dbReference>
<comment type="caution">
    <text evidence="1">The sequence shown here is derived from an EMBL/GenBank/DDBJ whole genome shotgun (WGS) entry which is preliminary data.</text>
</comment>
<dbReference type="GeneID" id="62640056"/>
<evidence type="ECO:0000313" key="4">
    <source>
        <dbReference type="Proteomes" id="UP000809440"/>
    </source>
</evidence>
<organism evidence="1 3">
    <name type="scientific">Marivita cryptomonadis</name>
    <dbReference type="NCBI Taxonomy" id="505252"/>
    <lineage>
        <taxon>Bacteria</taxon>
        <taxon>Pseudomonadati</taxon>
        <taxon>Pseudomonadota</taxon>
        <taxon>Alphaproteobacteria</taxon>
        <taxon>Rhodobacterales</taxon>
        <taxon>Roseobacteraceae</taxon>
        <taxon>Marivita</taxon>
    </lineage>
</organism>
<accession>A0A9Q2NNY3</accession>
<dbReference type="Pfam" id="PF10604">
    <property type="entry name" value="Polyketide_cyc2"/>
    <property type="match status" value="1"/>
</dbReference>
<evidence type="ECO:0000313" key="2">
    <source>
        <dbReference type="EMBL" id="MBM2415538.1"/>
    </source>
</evidence>
<keyword evidence="4" id="KW-1185">Reference proteome</keyword>
<dbReference type="Gene3D" id="3.30.530.20">
    <property type="match status" value="1"/>
</dbReference>
<gene>
    <name evidence="1" type="ORF">JQX41_01025</name>
    <name evidence="2" type="ORF">JQX48_01025</name>
</gene>
<proteinExistence type="predicted"/>
<evidence type="ECO:0000313" key="1">
    <source>
        <dbReference type="EMBL" id="MBM2410871.1"/>
    </source>
</evidence>
<reference evidence="1 4" key="1">
    <citation type="submission" date="2021-01" db="EMBL/GenBank/DDBJ databases">
        <title>Diatom-associated Roseobacters Show Island Model of Population Structure.</title>
        <authorList>
            <person name="Qu L."/>
            <person name="Feng X."/>
            <person name="Chen Y."/>
            <person name="Li L."/>
            <person name="Wang X."/>
            <person name="Hu Z."/>
            <person name="Wang H."/>
            <person name="Luo H."/>
        </authorList>
    </citation>
    <scope>NUCLEOTIDE SEQUENCE</scope>
    <source>
        <strain evidence="2 4">CC28-63</strain>
        <strain evidence="1">CC28-69</strain>
    </source>
</reference>
<evidence type="ECO:0000313" key="3">
    <source>
        <dbReference type="Proteomes" id="UP000755667"/>
    </source>
</evidence>
<dbReference type="InterPro" id="IPR019587">
    <property type="entry name" value="Polyketide_cyclase/dehydratase"/>
</dbReference>
<dbReference type="EMBL" id="JAFBXF010000001">
    <property type="protein sequence ID" value="MBM2415538.1"/>
    <property type="molecule type" value="Genomic_DNA"/>
</dbReference>
<protein>
    <submittedName>
        <fullName evidence="1">SRPBCC family protein</fullName>
    </submittedName>
</protein>